<accession>A0ABY5S1A0</accession>
<protein>
    <submittedName>
        <fullName evidence="1">Uncharacterized protein</fullName>
    </submittedName>
</protein>
<dbReference type="EMBL" id="CP091430">
    <property type="protein sequence ID" value="UVI27636.1"/>
    <property type="molecule type" value="Genomic_DNA"/>
</dbReference>
<reference evidence="1" key="1">
    <citation type="submission" date="2022-01" db="EMBL/GenBank/DDBJ databases">
        <title>Paenibacillus spongiae sp. nov., isolated from marine sponge.</title>
        <authorList>
            <person name="Li Z."/>
            <person name="Zhang M."/>
        </authorList>
    </citation>
    <scope>NUCLEOTIDE SEQUENCE</scope>
    <source>
        <strain evidence="1">PHS-Z3</strain>
    </source>
</reference>
<sequence length="99" mass="11568">MLCVLRHRITGEIACGFRRNSYDLEYYGALWWEDKEAAEQESAEQLALSGHEHDSDWEIVEVGEERLKLFNVKVNNDKNRHIVLERDGKISIRKDIAPL</sequence>
<keyword evidence="2" id="KW-1185">Reference proteome</keyword>
<dbReference type="RefSeq" id="WP_258383726.1">
    <property type="nucleotide sequence ID" value="NZ_CP091430.1"/>
</dbReference>
<evidence type="ECO:0000313" key="1">
    <source>
        <dbReference type="EMBL" id="UVI27636.1"/>
    </source>
</evidence>
<proteinExistence type="predicted"/>
<dbReference type="Proteomes" id="UP001057877">
    <property type="component" value="Chromosome"/>
</dbReference>
<evidence type="ECO:0000313" key="2">
    <source>
        <dbReference type="Proteomes" id="UP001057877"/>
    </source>
</evidence>
<gene>
    <name evidence="1" type="ORF">L1F29_19410</name>
</gene>
<organism evidence="1 2">
    <name type="scientific">Paenibacillus spongiae</name>
    <dbReference type="NCBI Taxonomy" id="2909671"/>
    <lineage>
        <taxon>Bacteria</taxon>
        <taxon>Bacillati</taxon>
        <taxon>Bacillota</taxon>
        <taxon>Bacilli</taxon>
        <taxon>Bacillales</taxon>
        <taxon>Paenibacillaceae</taxon>
        <taxon>Paenibacillus</taxon>
    </lineage>
</organism>
<name>A0ABY5S1A0_9BACL</name>